<dbReference type="InterPro" id="IPR013159">
    <property type="entry name" value="DnaA_C"/>
</dbReference>
<evidence type="ECO:0000256" key="8">
    <source>
        <dbReference type="HAMAP-Rule" id="MF_00377"/>
    </source>
</evidence>
<keyword evidence="3 8" id="KW-0235">DNA replication</keyword>
<dbReference type="GO" id="GO:0003688">
    <property type="term" value="F:DNA replication origin binding"/>
    <property type="evidence" value="ECO:0007669"/>
    <property type="project" value="UniProtKB-UniRule"/>
</dbReference>
<evidence type="ECO:0000259" key="13">
    <source>
        <dbReference type="SMART" id="SM00760"/>
    </source>
</evidence>
<dbReference type="InterPro" id="IPR038454">
    <property type="entry name" value="DnaA_N_sf"/>
</dbReference>
<keyword evidence="5 8" id="KW-0067">ATP-binding</keyword>
<dbReference type="Proteomes" id="UP000177871">
    <property type="component" value="Unassembled WGS sequence"/>
</dbReference>
<gene>
    <name evidence="8" type="primary">dnaA</name>
    <name evidence="14" type="ORF">A2721_00865</name>
</gene>
<evidence type="ECO:0000256" key="5">
    <source>
        <dbReference type="ARBA" id="ARBA00022840"/>
    </source>
</evidence>
<dbReference type="Pfam" id="PF08299">
    <property type="entry name" value="Bac_DnaA_C"/>
    <property type="match status" value="1"/>
</dbReference>
<dbReference type="GO" id="GO:0006270">
    <property type="term" value="P:DNA replication initiation"/>
    <property type="evidence" value="ECO:0007669"/>
    <property type="project" value="UniProtKB-UniRule"/>
</dbReference>
<dbReference type="SUPFAM" id="SSF52540">
    <property type="entry name" value="P-loop containing nucleoside triphosphate hydrolases"/>
    <property type="match status" value="1"/>
</dbReference>
<dbReference type="PANTHER" id="PTHR30050">
    <property type="entry name" value="CHROMOSOMAL REPLICATION INITIATOR PROTEIN DNAA"/>
    <property type="match status" value="1"/>
</dbReference>
<accession>A0A1F6A5B9</accession>
<evidence type="ECO:0000256" key="7">
    <source>
        <dbReference type="ARBA" id="ARBA00023125"/>
    </source>
</evidence>
<dbReference type="NCBIfam" id="TIGR00362">
    <property type="entry name" value="DnaA"/>
    <property type="match status" value="1"/>
</dbReference>
<dbReference type="FunFam" id="3.40.50.300:FF:000668">
    <property type="entry name" value="Chromosomal replication initiator protein DnaA"/>
    <property type="match status" value="1"/>
</dbReference>
<keyword evidence="2 8" id="KW-0963">Cytoplasm</keyword>
<comment type="caution">
    <text evidence="8">Lacks conserved residue(s) required for the propagation of feature annotation.</text>
</comment>
<comment type="subcellular location">
    <subcellularLocation>
        <location evidence="8">Cytoplasm</location>
    </subcellularLocation>
</comment>
<comment type="function">
    <text evidence="8 10">Plays an essential role in the initiation and regulation of chromosomal replication. ATP-DnaA binds to the origin of replication (oriC) to initiate formation of the DNA replication initiation complex once per cell cycle. Binds the DnaA box (a 9 base pair repeat at the origin) and separates the double-stranded (ds)DNA. Forms a right-handed helical filament on oriC DNA; dsDNA binds to the exterior of the filament while single-stranded (ss)DNA is stabiized in the filament's interior. The ATP-DnaA-oriC complex binds and stabilizes one strand of the AT-rich DNA unwinding element (DUE), permitting loading of DNA polymerase. After initiation quickly degrades to an ADP-DnaA complex that is not apt for DNA replication. Binds acidic phospholipids.</text>
</comment>
<evidence type="ECO:0000313" key="14">
    <source>
        <dbReference type="EMBL" id="OGG19652.1"/>
    </source>
</evidence>
<dbReference type="CDD" id="cd06571">
    <property type="entry name" value="Bac_DnaA_C"/>
    <property type="match status" value="1"/>
</dbReference>
<evidence type="ECO:0000256" key="2">
    <source>
        <dbReference type="ARBA" id="ARBA00022490"/>
    </source>
</evidence>
<evidence type="ECO:0000256" key="3">
    <source>
        <dbReference type="ARBA" id="ARBA00022705"/>
    </source>
</evidence>
<sequence length="458" mass="51125">MDLNEIWKLVLGELEVDLGKQNLGLYFKNSQLLSLENSIAKIGFLNRGVADQANARYYALIQTSLQKISHQSPLSLIFEVNDQPVTSNQPLATEEAGPLFETPKEDQEAIKEAVKATGLHPDFILEEFCVSTSNQLAFAAAQAVIKDPGKNYNPFFIWGGVGVGKTHLMQAIGHEILRRNPRARVVYASGEQFTNEIIRGIRKQNTQDFKDKYRSADALLIDDIQFFSGKDTAQEEFFHTFNTLHQRQGQIIMTSDRKPADIKDLADRLKSRFEGGLVADISTPDSELKTAICQLKAKKRGIELSTTVASLIANNTDNIRTLDGAIQIIISKAASEHQEITPDFVAETLKLPIISPPVGGHLEPRTILDEICAHYEIPMKVIKGVKRDKPIAIPRQILMYLLKKHTHYTLDEIGSFIGGRDHTTVLHGIKKIESLLQNNSKIQSDISQLQQRLNISPS</sequence>
<protein>
    <recommendedName>
        <fullName evidence="8 9">Chromosomal replication initiator protein DnaA</fullName>
    </recommendedName>
</protein>
<dbReference type="GO" id="GO:0008289">
    <property type="term" value="F:lipid binding"/>
    <property type="evidence" value="ECO:0007669"/>
    <property type="project" value="UniProtKB-KW"/>
</dbReference>
<dbReference type="GO" id="GO:0005737">
    <property type="term" value="C:cytoplasm"/>
    <property type="evidence" value="ECO:0007669"/>
    <property type="project" value="UniProtKB-SubCell"/>
</dbReference>
<dbReference type="SUPFAM" id="SSF48295">
    <property type="entry name" value="TrpR-like"/>
    <property type="match status" value="1"/>
</dbReference>
<feature type="binding site" evidence="8">
    <location>
        <position position="164"/>
    </location>
    <ligand>
        <name>ATP</name>
        <dbReference type="ChEBI" id="CHEBI:30616"/>
    </ligand>
</feature>
<dbReference type="STRING" id="1798381.A2721_00865"/>
<feature type="binding site" evidence="8">
    <location>
        <position position="166"/>
    </location>
    <ligand>
        <name>ATP</name>
        <dbReference type="ChEBI" id="CHEBI:30616"/>
    </ligand>
</feature>
<dbReference type="GO" id="GO:0005886">
    <property type="term" value="C:plasma membrane"/>
    <property type="evidence" value="ECO:0007669"/>
    <property type="project" value="TreeGrafter"/>
</dbReference>
<evidence type="ECO:0000256" key="4">
    <source>
        <dbReference type="ARBA" id="ARBA00022741"/>
    </source>
</evidence>
<dbReference type="HAMAP" id="MF_00377">
    <property type="entry name" value="DnaA_bact"/>
    <property type="match status" value="1"/>
</dbReference>
<dbReference type="AlphaFoldDB" id="A0A1F6A5B9"/>
<dbReference type="SMART" id="SM00382">
    <property type="entry name" value="AAA"/>
    <property type="match status" value="1"/>
</dbReference>
<dbReference type="GO" id="GO:0006275">
    <property type="term" value="P:regulation of DNA replication"/>
    <property type="evidence" value="ECO:0007669"/>
    <property type="project" value="UniProtKB-UniRule"/>
</dbReference>
<dbReference type="EMBL" id="MFJK01000005">
    <property type="protein sequence ID" value="OGG19652.1"/>
    <property type="molecule type" value="Genomic_DNA"/>
</dbReference>
<keyword evidence="7 8" id="KW-0238">DNA-binding</keyword>
<dbReference type="InterPro" id="IPR013317">
    <property type="entry name" value="DnaA_dom"/>
</dbReference>
<organism evidence="14 15">
    <name type="scientific">Candidatus Gottesmanbacteria bacterium RIFCSPHIGHO2_01_FULL_47_48</name>
    <dbReference type="NCBI Taxonomy" id="1798381"/>
    <lineage>
        <taxon>Bacteria</taxon>
        <taxon>Candidatus Gottesmaniibacteriota</taxon>
    </lineage>
</organism>
<dbReference type="InterPro" id="IPR010921">
    <property type="entry name" value="Trp_repressor/repl_initiator"/>
</dbReference>
<proteinExistence type="inferred from homology"/>
<dbReference type="Pfam" id="PF00308">
    <property type="entry name" value="Bac_DnaA"/>
    <property type="match status" value="1"/>
</dbReference>
<feature type="region of interest" description="Domain IV, binds dsDNA" evidence="8">
    <location>
        <begin position="334"/>
        <end position="458"/>
    </location>
</feature>
<keyword evidence="6 8" id="KW-0446">Lipid-binding</keyword>
<dbReference type="Gene3D" id="1.10.8.60">
    <property type="match status" value="1"/>
</dbReference>
<dbReference type="InterPro" id="IPR018312">
    <property type="entry name" value="Chromosome_initiator_DnaA_CS"/>
</dbReference>
<dbReference type="SMART" id="SM00760">
    <property type="entry name" value="Bac_DnaA_C"/>
    <property type="match status" value="1"/>
</dbReference>
<feature type="domain" description="Chromosomal replication initiator DnaA C-terminal" evidence="13">
    <location>
        <begin position="363"/>
        <end position="432"/>
    </location>
</feature>
<reference evidence="14 15" key="1">
    <citation type="journal article" date="2016" name="Nat. Commun.">
        <title>Thousands of microbial genomes shed light on interconnected biogeochemical processes in an aquifer system.</title>
        <authorList>
            <person name="Anantharaman K."/>
            <person name="Brown C.T."/>
            <person name="Hug L.A."/>
            <person name="Sharon I."/>
            <person name="Castelle C.J."/>
            <person name="Probst A.J."/>
            <person name="Thomas B.C."/>
            <person name="Singh A."/>
            <person name="Wilkins M.J."/>
            <person name="Karaoz U."/>
            <person name="Brodie E.L."/>
            <person name="Williams K.H."/>
            <person name="Hubbard S.S."/>
            <person name="Banfield J.F."/>
        </authorList>
    </citation>
    <scope>NUCLEOTIDE SEQUENCE [LARGE SCALE GENOMIC DNA]</scope>
</reference>
<comment type="caution">
    <text evidence="14">The sequence shown here is derived from an EMBL/GenBank/DDBJ whole genome shotgun (WGS) entry which is preliminary data.</text>
</comment>
<name>A0A1F6A5B9_9BACT</name>
<dbReference type="InterPro" id="IPR003593">
    <property type="entry name" value="AAA+_ATPase"/>
</dbReference>
<evidence type="ECO:0000256" key="11">
    <source>
        <dbReference type="RuleBase" id="RU004227"/>
    </source>
</evidence>
<dbReference type="PRINTS" id="PR00051">
    <property type="entry name" value="DNAA"/>
</dbReference>
<dbReference type="CDD" id="cd00009">
    <property type="entry name" value="AAA"/>
    <property type="match status" value="1"/>
</dbReference>
<evidence type="ECO:0000256" key="10">
    <source>
        <dbReference type="RuleBase" id="RU000577"/>
    </source>
</evidence>
<keyword evidence="4 8" id="KW-0547">Nucleotide-binding</keyword>
<dbReference type="InterPro" id="IPR027417">
    <property type="entry name" value="P-loop_NTPase"/>
</dbReference>
<comment type="similarity">
    <text evidence="1 8 11">Belongs to the DnaA family.</text>
</comment>
<feature type="binding site" evidence="8">
    <location>
        <position position="162"/>
    </location>
    <ligand>
        <name>ATP</name>
        <dbReference type="ChEBI" id="CHEBI:30616"/>
    </ligand>
</feature>
<evidence type="ECO:0000256" key="1">
    <source>
        <dbReference type="ARBA" id="ARBA00006583"/>
    </source>
</evidence>
<evidence type="ECO:0000256" key="9">
    <source>
        <dbReference type="NCBIfam" id="TIGR00362"/>
    </source>
</evidence>
<dbReference type="Gene3D" id="3.40.50.300">
    <property type="entry name" value="P-loop containing nucleotide triphosphate hydrolases"/>
    <property type="match status" value="1"/>
</dbReference>
<comment type="subunit">
    <text evidence="8">Oligomerizes as a right-handed, spiral filament on DNA at oriC.</text>
</comment>
<evidence type="ECO:0000256" key="6">
    <source>
        <dbReference type="ARBA" id="ARBA00023121"/>
    </source>
</evidence>
<dbReference type="InterPro" id="IPR001957">
    <property type="entry name" value="Chromosome_initiator_DnaA"/>
</dbReference>
<evidence type="ECO:0000259" key="12">
    <source>
        <dbReference type="SMART" id="SM00382"/>
    </source>
</evidence>
<dbReference type="GO" id="GO:0005524">
    <property type="term" value="F:ATP binding"/>
    <property type="evidence" value="ECO:0007669"/>
    <property type="project" value="UniProtKB-UniRule"/>
</dbReference>
<dbReference type="PROSITE" id="PS01008">
    <property type="entry name" value="DNAA"/>
    <property type="match status" value="1"/>
</dbReference>
<dbReference type="Gene3D" id="3.30.300.180">
    <property type="match status" value="1"/>
</dbReference>
<dbReference type="PANTHER" id="PTHR30050:SF2">
    <property type="entry name" value="CHROMOSOMAL REPLICATION INITIATOR PROTEIN DNAA"/>
    <property type="match status" value="1"/>
</dbReference>
<dbReference type="Gene3D" id="1.10.1750.10">
    <property type="match status" value="1"/>
</dbReference>
<feature type="region of interest" description="Domain I, interacts with DnaA modulators" evidence="8">
    <location>
        <begin position="1"/>
        <end position="93"/>
    </location>
</feature>
<dbReference type="InterPro" id="IPR020591">
    <property type="entry name" value="Chromosome_initiator_DnaA-like"/>
</dbReference>
<evidence type="ECO:0000313" key="15">
    <source>
        <dbReference type="Proteomes" id="UP000177871"/>
    </source>
</evidence>
<feature type="domain" description="AAA+ ATPase" evidence="12">
    <location>
        <begin position="151"/>
        <end position="283"/>
    </location>
</feature>
<feature type="binding site" evidence="8">
    <location>
        <position position="165"/>
    </location>
    <ligand>
        <name>ATP</name>
        <dbReference type="ChEBI" id="CHEBI:30616"/>
    </ligand>
</feature>
<comment type="domain">
    <text evidence="8">Domain I is involved in oligomerization and binding regulators, domain II is flexibile and of varying length in different bacteria, domain III forms the AAA+ region, while domain IV binds dsDNA.</text>
</comment>